<keyword evidence="3" id="KW-1185">Reference proteome</keyword>
<keyword evidence="1" id="KW-0812">Transmembrane</keyword>
<proteinExistence type="predicted"/>
<reference evidence="2 3" key="1">
    <citation type="journal article" date="2020" name="Nature">
        <title>Six reference-quality genomes reveal evolution of bat adaptations.</title>
        <authorList>
            <person name="Jebb D."/>
            <person name="Huang Z."/>
            <person name="Pippel M."/>
            <person name="Hughes G.M."/>
            <person name="Lavrichenko K."/>
            <person name="Devanna P."/>
            <person name="Winkler S."/>
            <person name="Jermiin L.S."/>
            <person name="Skirmuntt E.C."/>
            <person name="Katzourakis A."/>
            <person name="Burkitt-Gray L."/>
            <person name="Ray D.A."/>
            <person name="Sullivan K.A.M."/>
            <person name="Roscito J.G."/>
            <person name="Kirilenko B.M."/>
            <person name="Davalos L.M."/>
            <person name="Corthals A.P."/>
            <person name="Power M.L."/>
            <person name="Jones G."/>
            <person name="Ransome R.D."/>
            <person name="Dechmann D.K.N."/>
            <person name="Locatelli A.G."/>
            <person name="Puechmaille S.J."/>
            <person name="Fedrigo O."/>
            <person name="Jarvis E.D."/>
            <person name="Hiller M."/>
            <person name="Vernes S.C."/>
            <person name="Myers E.W."/>
            <person name="Teeling E.C."/>
        </authorList>
    </citation>
    <scope>NUCLEOTIDE SEQUENCE [LARGE SCALE GENOMIC DNA]</scope>
    <source>
        <strain evidence="2">MRouAeg1</strain>
        <tissue evidence="2">Muscle</tissue>
    </source>
</reference>
<evidence type="ECO:0000313" key="2">
    <source>
        <dbReference type="EMBL" id="KAF6441140.1"/>
    </source>
</evidence>
<keyword evidence="1" id="KW-0472">Membrane</keyword>
<dbReference type="EMBL" id="JACASE010000008">
    <property type="protein sequence ID" value="KAF6441140.1"/>
    <property type="molecule type" value="Genomic_DNA"/>
</dbReference>
<protein>
    <submittedName>
        <fullName evidence="2">Uncharacterized protein</fullName>
    </submittedName>
</protein>
<sequence>MMALSLSHHQIHRICCTYAFMVQRKNGLGSQTLWLGPWVLALLFAQGLWVPFLSCTSLALTTVSFPSIYMCLKISYHKTNELPFVPHLPPATGGPSPTLHKKLLERVAAKDFICSISTSSPSLFSPTHINVPLCPAPATAFVVHQTSLCPQIAGLLSAFNKVDLSYL</sequence>
<comment type="caution">
    <text evidence="2">The sequence shown here is derived from an EMBL/GenBank/DDBJ whole genome shotgun (WGS) entry which is preliminary data.</text>
</comment>
<organism evidence="2 3">
    <name type="scientific">Rousettus aegyptiacus</name>
    <name type="common">Egyptian fruit bat</name>
    <name type="synonym">Pteropus aegyptiacus</name>
    <dbReference type="NCBI Taxonomy" id="9407"/>
    <lineage>
        <taxon>Eukaryota</taxon>
        <taxon>Metazoa</taxon>
        <taxon>Chordata</taxon>
        <taxon>Craniata</taxon>
        <taxon>Vertebrata</taxon>
        <taxon>Euteleostomi</taxon>
        <taxon>Mammalia</taxon>
        <taxon>Eutheria</taxon>
        <taxon>Laurasiatheria</taxon>
        <taxon>Chiroptera</taxon>
        <taxon>Yinpterochiroptera</taxon>
        <taxon>Pteropodoidea</taxon>
        <taxon>Pteropodidae</taxon>
        <taxon>Rousettinae</taxon>
        <taxon>Rousettus</taxon>
    </lineage>
</organism>
<feature type="transmembrane region" description="Helical" evidence="1">
    <location>
        <begin position="38"/>
        <end position="60"/>
    </location>
</feature>
<name>A0A7J8F0I0_ROUAE</name>
<dbReference type="Proteomes" id="UP000593571">
    <property type="component" value="Unassembled WGS sequence"/>
</dbReference>
<accession>A0A7J8F0I0</accession>
<evidence type="ECO:0000313" key="3">
    <source>
        <dbReference type="Proteomes" id="UP000593571"/>
    </source>
</evidence>
<keyword evidence="1" id="KW-1133">Transmembrane helix</keyword>
<gene>
    <name evidence="2" type="ORF">HJG63_012302</name>
</gene>
<dbReference type="AlphaFoldDB" id="A0A7J8F0I0"/>
<evidence type="ECO:0000256" key="1">
    <source>
        <dbReference type="SAM" id="Phobius"/>
    </source>
</evidence>